<dbReference type="GO" id="GO:0071978">
    <property type="term" value="P:bacterial-type flagellum-dependent swarming motility"/>
    <property type="evidence" value="ECO:0007669"/>
    <property type="project" value="TreeGrafter"/>
</dbReference>
<dbReference type="PANTHER" id="PTHR30435">
    <property type="entry name" value="FLAGELLAR PROTEIN"/>
    <property type="match status" value="1"/>
</dbReference>
<dbReference type="InterPro" id="IPR037058">
    <property type="entry name" value="Falgellar_hook_FlgE_sf"/>
</dbReference>
<name>A0A0F9UIP0_9ZZZZ</name>
<evidence type="ECO:0000256" key="2">
    <source>
        <dbReference type="ARBA" id="ARBA00009677"/>
    </source>
</evidence>
<gene>
    <name evidence="9" type="ORF">LCGC14_0260780</name>
</gene>
<dbReference type="InterPro" id="IPR011491">
    <property type="entry name" value="FlgE_D2"/>
</dbReference>
<dbReference type="NCBIfam" id="TIGR03506">
    <property type="entry name" value="FlgEFG_subfam"/>
    <property type="match status" value="1"/>
</dbReference>
<dbReference type="InterPro" id="IPR010930">
    <property type="entry name" value="Flg_bb/hook_C_dom"/>
</dbReference>
<evidence type="ECO:0000256" key="3">
    <source>
        <dbReference type="ARBA" id="ARBA00019015"/>
    </source>
</evidence>
<protein>
    <recommendedName>
        <fullName evidence="3">Flagellar hook protein FlgE</fullName>
    </recommendedName>
</protein>
<dbReference type="GO" id="GO:0005829">
    <property type="term" value="C:cytosol"/>
    <property type="evidence" value="ECO:0007669"/>
    <property type="project" value="TreeGrafter"/>
</dbReference>
<comment type="similarity">
    <text evidence="2">Belongs to the flagella basal body rod proteins family.</text>
</comment>
<evidence type="ECO:0000259" key="7">
    <source>
        <dbReference type="Pfam" id="PF07559"/>
    </source>
</evidence>
<comment type="caution">
    <text evidence="9">The sequence shown here is derived from an EMBL/GenBank/DDBJ whole genome shotgun (WGS) entry which is preliminary data.</text>
</comment>
<dbReference type="PANTHER" id="PTHR30435:SF1">
    <property type="entry name" value="FLAGELLAR HOOK PROTEIN FLGE"/>
    <property type="match status" value="1"/>
</dbReference>
<feature type="domain" description="Flagellar basal body rod protein N-terminal" evidence="5">
    <location>
        <begin position="7"/>
        <end position="37"/>
    </location>
</feature>
<organism evidence="9">
    <name type="scientific">marine sediment metagenome</name>
    <dbReference type="NCBI Taxonomy" id="412755"/>
    <lineage>
        <taxon>unclassified sequences</taxon>
        <taxon>metagenomes</taxon>
        <taxon>ecological metagenomes</taxon>
    </lineage>
</organism>
<keyword evidence="4" id="KW-0975">Bacterial flagellum</keyword>
<dbReference type="GO" id="GO:0009425">
    <property type="term" value="C:bacterial-type flagellum basal body"/>
    <property type="evidence" value="ECO:0007669"/>
    <property type="project" value="UniProtKB-SubCell"/>
</dbReference>
<dbReference type="Gene3D" id="2.60.98.20">
    <property type="entry name" value="Flagellar hook protein FlgE"/>
    <property type="match status" value="1"/>
</dbReference>
<dbReference type="GO" id="GO:0009424">
    <property type="term" value="C:bacterial-type flagellum hook"/>
    <property type="evidence" value="ECO:0007669"/>
    <property type="project" value="TreeGrafter"/>
</dbReference>
<dbReference type="Pfam" id="PF22692">
    <property type="entry name" value="LlgE_F_G_D1"/>
    <property type="match status" value="1"/>
</dbReference>
<dbReference type="InterPro" id="IPR053967">
    <property type="entry name" value="LlgE_F_G-like_D1"/>
</dbReference>
<accession>A0A0F9UIP0</accession>
<dbReference type="InterPro" id="IPR001444">
    <property type="entry name" value="Flag_bb_rod_N"/>
</dbReference>
<comment type="subcellular location">
    <subcellularLocation>
        <location evidence="1">Bacterial flagellum basal body</location>
    </subcellularLocation>
</comment>
<dbReference type="InterPro" id="IPR020013">
    <property type="entry name" value="Flagellar_FlgE/F/G"/>
</dbReference>
<dbReference type="Pfam" id="PF07559">
    <property type="entry name" value="FlgE_D2"/>
    <property type="match status" value="1"/>
</dbReference>
<evidence type="ECO:0000256" key="4">
    <source>
        <dbReference type="ARBA" id="ARBA00023143"/>
    </source>
</evidence>
<dbReference type="Pfam" id="PF06429">
    <property type="entry name" value="Flg_bbr_C"/>
    <property type="match status" value="1"/>
</dbReference>
<dbReference type="AlphaFoldDB" id="A0A0F9UIP0"/>
<feature type="domain" description="Flagellar hook protein FlgE/F/G-like D1" evidence="8">
    <location>
        <begin position="84"/>
        <end position="170"/>
    </location>
</feature>
<evidence type="ECO:0000313" key="9">
    <source>
        <dbReference type="EMBL" id="KKN87232.1"/>
    </source>
</evidence>
<dbReference type="SUPFAM" id="SSF117143">
    <property type="entry name" value="Flagellar hook protein flgE"/>
    <property type="match status" value="1"/>
</dbReference>
<dbReference type="EMBL" id="LAZR01000140">
    <property type="protein sequence ID" value="KKN87232.1"/>
    <property type="molecule type" value="Genomic_DNA"/>
</dbReference>
<proteinExistence type="inferred from homology"/>
<dbReference type="PROSITE" id="PS00588">
    <property type="entry name" value="FLAGELLA_BB_ROD"/>
    <property type="match status" value="1"/>
</dbReference>
<dbReference type="InterPro" id="IPR037925">
    <property type="entry name" value="FlgE/F/G-like"/>
</dbReference>
<dbReference type="InterPro" id="IPR019776">
    <property type="entry name" value="Flagellar_basal_body_rod_CS"/>
</dbReference>
<evidence type="ECO:0000259" key="6">
    <source>
        <dbReference type="Pfam" id="PF06429"/>
    </source>
</evidence>
<dbReference type="Pfam" id="PF00460">
    <property type="entry name" value="Flg_bb_rod"/>
    <property type="match status" value="1"/>
</dbReference>
<feature type="domain" description="Flagellar hook protein FlgE D2" evidence="7">
    <location>
        <begin position="174"/>
        <end position="298"/>
    </location>
</feature>
<reference evidence="9" key="1">
    <citation type="journal article" date="2015" name="Nature">
        <title>Complex archaea that bridge the gap between prokaryotes and eukaryotes.</title>
        <authorList>
            <person name="Spang A."/>
            <person name="Saw J.H."/>
            <person name="Jorgensen S.L."/>
            <person name="Zaremba-Niedzwiedzka K."/>
            <person name="Martijn J."/>
            <person name="Lind A.E."/>
            <person name="van Eijk R."/>
            <person name="Schleper C."/>
            <person name="Guy L."/>
            <person name="Ettema T.J."/>
        </authorList>
    </citation>
    <scope>NUCLEOTIDE SEQUENCE</scope>
</reference>
<evidence type="ECO:0000259" key="8">
    <source>
        <dbReference type="Pfam" id="PF22692"/>
    </source>
</evidence>
<evidence type="ECO:0000256" key="1">
    <source>
        <dbReference type="ARBA" id="ARBA00004117"/>
    </source>
</evidence>
<sequence>MSINGVFRTSVSGMNAQANRLSVVSENIANASTDGYKRGSTEFSSLLVANSGNEYNSGAVKTQIRQLISQQGAVSASSSASDLAIQGDGFFVVQDAAGRDFYTRAGSFVQRTEAESNKTYLVNSAGFRLTGTSLASGQTEPVVLPVGKLMAPSATTAADLSLQFPASATAVGIVNTPADNAADSVFSKKLSLVVYDNVGRERTLDAYFTKTAGDPSTDSTWEVTIYDRAQSTGGGFPYAGTPLTKMTQDIVFDRTNGLPVTAPAAGTMTLSDGAVVAVNFGEITEYATDFSAKLNANGNPPGVISEFAFTDEGQISGVLSTGSVIPLYQLNLARFQSPDQLAAASGNVYSATSNSGAAEIGTPGGNGFGGLLSGAIEQSNVDLATELTDMIEAQRSYSANSKVFQTGSEILDVLVNLKR</sequence>
<feature type="domain" description="Flagellar basal-body/hook protein C-terminal" evidence="6">
    <location>
        <begin position="373"/>
        <end position="417"/>
    </location>
</feature>
<evidence type="ECO:0000259" key="5">
    <source>
        <dbReference type="Pfam" id="PF00460"/>
    </source>
</evidence>